<dbReference type="AlphaFoldDB" id="A0A2W7R8C8"/>
<organism evidence="2 3">
    <name type="scientific">Algoriphagus chordae</name>
    <dbReference type="NCBI Taxonomy" id="237019"/>
    <lineage>
        <taxon>Bacteria</taxon>
        <taxon>Pseudomonadati</taxon>
        <taxon>Bacteroidota</taxon>
        <taxon>Cytophagia</taxon>
        <taxon>Cytophagales</taxon>
        <taxon>Cyclobacteriaceae</taxon>
        <taxon>Algoriphagus</taxon>
    </lineage>
</organism>
<dbReference type="PANTHER" id="PTHR13812">
    <property type="entry name" value="KETIMINE REDUCTASE MU-CRYSTALLIN"/>
    <property type="match status" value="1"/>
</dbReference>
<dbReference type="EMBL" id="QKZT01000029">
    <property type="protein sequence ID" value="PZX46845.1"/>
    <property type="molecule type" value="Genomic_DNA"/>
</dbReference>
<name>A0A2W7R8C8_9BACT</name>
<dbReference type="Gene3D" id="3.30.1780.10">
    <property type="entry name" value="ornithine cyclodeaminase, domain 1"/>
    <property type="match status" value="1"/>
</dbReference>
<evidence type="ECO:0000313" key="3">
    <source>
        <dbReference type="Proteomes" id="UP000248882"/>
    </source>
</evidence>
<dbReference type="InterPro" id="IPR036291">
    <property type="entry name" value="NAD(P)-bd_dom_sf"/>
</dbReference>
<dbReference type="PIRSF" id="PIRSF001439">
    <property type="entry name" value="CryM"/>
    <property type="match status" value="1"/>
</dbReference>
<comment type="similarity">
    <text evidence="1">Belongs to the ornithine cyclodeaminase/mu-crystallin family.</text>
</comment>
<comment type="caution">
    <text evidence="2">The sequence shown here is derived from an EMBL/GenBank/DDBJ whole genome shotgun (WGS) entry which is preliminary data.</text>
</comment>
<dbReference type="OrthoDB" id="9792005at2"/>
<dbReference type="Pfam" id="PF02423">
    <property type="entry name" value="OCD_Mu_crystall"/>
    <property type="match status" value="1"/>
</dbReference>
<evidence type="ECO:0000256" key="1">
    <source>
        <dbReference type="ARBA" id="ARBA00008903"/>
    </source>
</evidence>
<dbReference type="InterPro" id="IPR003462">
    <property type="entry name" value="ODC_Mu_crystall"/>
</dbReference>
<keyword evidence="3" id="KW-1185">Reference proteome</keyword>
<sequence>MLIIPDEKISAFLGYTELIEALREVFQSDYTMPVRHHHFYKTAAGDDNTLILMPVWNNEYMGMKQVTVAPANASRDMPAIFAQYILSNSKTGEPLAMMNATELTARRTACTSALAASYLCREDAENLLVVGGGSVAKHLVQAHLAVRNFKKVSVWMRNSIKLEEFVGSLKNQGIQTEAVMDLEEAARQADLIACATLSKTPVIKGDWIKPGTHLDMIGSHKPDTRETDDDAIRKSTIFVDSRAGALHETGELALPIADGIITESDVKADIVELIKGNHPGRTSGEEVTLFKSAGLAIEDLAAALLVYKSFNSSLA</sequence>
<dbReference type="NCBIfam" id="NF004793">
    <property type="entry name" value="PRK06141.1"/>
    <property type="match status" value="1"/>
</dbReference>
<gene>
    <name evidence="2" type="ORF">LV85_04179</name>
</gene>
<reference evidence="2 3" key="1">
    <citation type="submission" date="2018-06" db="EMBL/GenBank/DDBJ databases">
        <title>Genomic Encyclopedia of Archaeal and Bacterial Type Strains, Phase II (KMG-II): from individual species to whole genera.</title>
        <authorList>
            <person name="Goeker M."/>
        </authorList>
    </citation>
    <scope>NUCLEOTIDE SEQUENCE [LARGE SCALE GENOMIC DNA]</scope>
    <source>
        <strain evidence="2 3">DSM 19830</strain>
    </source>
</reference>
<dbReference type="GO" id="GO:0016491">
    <property type="term" value="F:oxidoreductase activity"/>
    <property type="evidence" value="ECO:0007669"/>
    <property type="project" value="UniProtKB-ARBA"/>
</dbReference>
<dbReference type="Gene3D" id="3.40.50.720">
    <property type="entry name" value="NAD(P)-binding Rossmann-like Domain"/>
    <property type="match status" value="1"/>
</dbReference>
<dbReference type="GO" id="GO:0019752">
    <property type="term" value="P:carboxylic acid metabolic process"/>
    <property type="evidence" value="ECO:0007669"/>
    <property type="project" value="UniProtKB-ARBA"/>
</dbReference>
<dbReference type="InterPro" id="IPR023401">
    <property type="entry name" value="ODC_N"/>
</dbReference>
<evidence type="ECO:0000313" key="2">
    <source>
        <dbReference type="EMBL" id="PZX46845.1"/>
    </source>
</evidence>
<proteinExistence type="inferred from homology"/>
<dbReference type="FunFam" id="3.40.50.720:FF:000311">
    <property type="entry name" value="Ornithine cyclodeaminase"/>
    <property type="match status" value="1"/>
</dbReference>
<dbReference type="GO" id="GO:0005737">
    <property type="term" value="C:cytoplasm"/>
    <property type="evidence" value="ECO:0007669"/>
    <property type="project" value="TreeGrafter"/>
</dbReference>
<dbReference type="Proteomes" id="UP000248882">
    <property type="component" value="Unassembled WGS sequence"/>
</dbReference>
<dbReference type="RefSeq" id="WP_111323121.1">
    <property type="nucleotide sequence ID" value="NZ_QKZT01000029.1"/>
</dbReference>
<accession>A0A2W7R8C8</accession>
<protein>
    <submittedName>
        <fullName evidence="2">Ornithine cyclodeaminase</fullName>
    </submittedName>
</protein>
<dbReference type="PANTHER" id="PTHR13812:SF19">
    <property type="entry name" value="KETIMINE REDUCTASE MU-CRYSTALLIN"/>
    <property type="match status" value="1"/>
</dbReference>
<dbReference type="SUPFAM" id="SSF51735">
    <property type="entry name" value="NAD(P)-binding Rossmann-fold domains"/>
    <property type="match status" value="1"/>
</dbReference>